<keyword evidence="4" id="KW-1185">Reference proteome</keyword>
<feature type="compositionally biased region" description="Pro residues" evidence="1">
    <location>
        <begin position="7"/>
        <end position="16"/>
    </location>
</feature>
<name>A0A5C7I8D0_9ROSI</name>
<gene>
    <name evidence="3" type="ORF">EZV62_006709</name>
</gene>
<reference evidence="4" key="1">
    <citation type="journal article" date="2019" name="Gigascience">
        <title>De novo genome assembly of the endangered Acer yangbiense, a plant species with extremely small populations endemic to Yunnan Province, China.</title>
        <authorList>
            <person name="Yang J."/>
            <person name="Wariss H.M."/>
            <person name="Tao L."/>
            <person name="Zhang R."/>
            <person name="Yun Q."/>
            <person name="Hollingsworth P."/>
            <person name="Dao Z."/>
            <person name="Luo G."/>
            <person name="Guo H."/>
            <person name="Ma Y."/>
            <person name="Sun W."/>
        </authorList>
    </citation>
    <scope>NUCLEOTIDE SEQUENCE [LARGE SCALE GENOMIC DNA]</scope>
    <source>
        <strain evidence="4">cv. Malutang</strain>
    </source>
</reference>
<dbReference type="PROSITE" id="PS50053">
    <property type="entry name" value="UBIQUITIN_2"/>
    <property type="match status" value="1"/>
</dbReference>
<evidence type="ECO:0000313" key="4">
    <source>
        <dbReference type="Proteomes" id="UP000323000"/>
    </source>
</evidence>
<protein>
    <recommendedName>
        <fullName evidence="2">Ubiquitin-like domain-containing protein</fullName>
    </recommendedName>
</protein>
<accession>A0A5C7I8D0</accession>
<dbReference type="Proteomes" id="UP000323000">
    <property type="component" value="Chromosome 3"/>
</dbReference>
<evidence type="ECO:0000256" key="1">
    <source>
        <dbReference type="SAM" id="MobiDB-lite"/>
    </source>
</evidence>
<dbReference type="Pfam" id="PF11976">
    <property type="entry name" value="Rad60-SLD"/>
    <property type="match status" value="1"/>
</dbReference>
<dbReference type="Gene3D" id="3.10.20.90">
    <property type="entry name" value="Phosphatidylinositol 3-kinase Catalytic Subunit, Chain A, domain 1"/>
    <property type="match status" value="1"/>
</dbReference>
<sequence length="125" mass="14028">MSDAAMDPPPNPPPPVVKTEQAEKKNNPSSSNHITLRVKDQNQNEVYFRIKKSIPLKMLMDGYCVKNRVELNTFAFLFDGNNLCPDQTPEEAGLEDNDEIDVFDHHLGGRALFLVLFSFAVLPLA</sequence>
<feature type="domain" description="Ubiquitin-like" evidence="2">
    <location>
        <begin position="34"/>
        <end position="109"/>
    </location>
</feature>
<evidence type="ECO:0000259" key="2">
    <source>
        <dbReference type="PROSITE" id="PS50053"/>
    </source>
</evidence>
<feature type="region of interest" description="Disordered" evidence="1">
    <location>
        <begin position="1"/>
        <end position="38"/>
    </location>
</feature>
<dbReference type="PANTHER" id="PTHR10562">
    <property type="entry name" value="SMALL UBIQUITIN-RELATED MODIFIER"/>
    <property type="match status" value="1"/>
</dbReference>
<dbReference type="AlphaFoldDB" id="A0A5C7I8D0"/>
<dbReference type="EMBL" id="VAHF01000003">
    <property type="protein sequence ID" value="TXG65434.1"/>
    <property type="molecule type" value="Genomic_DNA"/>
</dbReference>
<dbReference type="InterPro" id="IPR022617">
    <property type="entry name" value="Rad60/SUMO-like_dom"/>
</dbReference>
<dbReference type="InterPro" id="IPR000626">
    <property type="entry name" value="Ubiquitin-like_dom"/>
</dbReference>
<dbReference type="OrthoDB" id="442921at2759"/>
<dbReference type="SUPFAM" id="SSF54236">
    <property type="entry name" value="Ubiquitin-like"/>
    <property type="match status" value="1"/>
</dbReference>
<organism evidence="3 4">
    <name type="scientific">Acer yangbiense</name>
    <dbReference type="NCBI Taxonomy" id="1000413"/>
    <lineage>
        <taxon>Eukaryota</taxon>
        <taxon>Viridiplantae</taxon>
        <taxon>Streptophyta</taxon>
        <taxon>Embryophyta</taxon>
        <taxon>Tracheophyta</taxon>
        <taxon>Spermatophyta</taxon>
        <taxon>Magnoliopsida</taxon>
        <taxon>eudicotyledons</taxon>
        <taxon>Gunneridae</taxon>
        <taxon>Pentapetalae</taxon>
        <taxon>rosids</taxon>
        <taxon>malvids</taxon>
        <taxon>Sapindales</taxon>
        <taxon>Sapindaceae</taxon>
        <taxon>Hippocastanoideae</taxon>
        <taxon>Acereae</taxon>
        <taxon>Acer</taxon>
    </lineage>
</organism>
<evidence type="ECO:0000313" key="3">
    <source>
        <dbReference type="EMBL" id="TXG65434.1"/>
    </source>
</evidence>
<comment type="caution">
    <text evidence="3">The sequence shown here is derived from an EMBL/GenBank/DDBJ whole genome shotgun (WGS) entry which is preliminary data.</text>
</comment>
<proteinExistence type="predicted"/>
<dbReference type="InterPro" id="IPR029071">
    <property type="entry name" value="Ubiquitin-like_domsf"/>
</dbReference>